<accession>A0A0D0UQY9</accession>
<dbReference type="AlphaFoldDB" id="A0A0D0UQY9"/>
<dbReference type="HOGENOM" id="CLU_078271_0_0_1"/>
<dbReference type="EMBL" id="KN847915">
    <property type="protein sequence ID" value="KIR37581.1"/>
    <property type="molecule type" value="Genomic_DNA"/>
</dbReference>
<sequence length="284" mass="31168">MPTFHTRAPHILTNYRPLLLSFGFTAVLPLRSLALFSTTAGKAAEAKCTRYLYRKPGPMAMRESPWPVIFLRAKGLGVEEEGEWADWSGMFAERGYTSIEIDITAPSPQSLPSGESPFQQMTTALSSQVRLSAIPFPPIIFARGISTLLAQAFIEDFPASGLVLVDPLPDEDPRAVGQGGEKENGGGLADWAVGGNKGGWEWPKFKYEPHFPILLITSQTRMTALSTSNRLVRDHVRENPNRHGWLGGRSGKGLELVVTDGLKNGGLSEGSRLEVERWMDRSGF</sequence>
<protein>
    <submittedName>
        <fullName evidence="1">Uncharacterized protein</fullName>
    </submittedName>
</protein>
<dbReference type="Proteomes" id="UP000053392">
    <property type="component" value="Unassembled WGS sequence"/>
</dbReference>
<name>A0A0D0UQY9_9TREE</name>
<organism evidence="1 2">
    <name type="scientific">Cryptococcus deuterogattii Ram5</name>
    <dbReference type="NCBI Taxonomy" id="1296110"/>
    <lineage>
        <taxon>Eukaryota</taxon>
        <taxon>Fungi</taxon>
        <taxon>Dikarya</taxon>
        <taxon>Basidiomycota</taxon>
        <taxon>Agaricomycotina</taxon>
        <taxon>Tremellomycetes</taxon>
        <taxon>Tremellales</taxon>
        <taxon>Cryptococcaceae</taxon>
        <taxon>Cryptococcus</taxon>
        <taxon>Cryptococcus gattii species complex</taxon>
    </lineage>
</organism>
<reference evidence="1 2" key="1">
    <citation type="submission" date="2015-01" db="EMBL/GenBank/DDBJ databases">
        <title>The Genome Sequence of Cryptococcus gattii Ram5.</title>
        <authorList>
            <consortium name="The Broad Institute Genomics Platform"/>
            <person name="Cuomo C."/>
            <person name="Litvintseva A."/>
            <person name="Chen Y."/>
            <person name="Heitman J."/>
            <person name="Sun S."/>
            <person name="Springer D."/>
            <person name="Dromer F."/>
            <person name="Young S."/>
            <person name="Zeng Q."/>
            <person name="Gargeya S."/>
            <person name="Abouelleil A."/>
            <person name="Alvarado L."/>
            <person name="Chapman S.B."/>
            <person name="Gainer-Dewar J."/>
            <person name="Goldberg J."/>
            <person name="Griggs A."/>
            <person name="Gujja S."/>
            <person name="Hansen M."/>
            <person name="Howarth C."/>
            <person name="Imamovic A."/>
            <person name="Larimer J."/>
            <person name="Murphy C."/>
            <person name="Naylor J."/>
            <person name="Pearson M."/>
            <person name="Priest M."/>
            <person name="Roberts A."/>
            <person name="Saif S."/>
            <person name="Shea T."/>
            <person name="Sykes S."/>
            <person name="Wortman J."/>
            <person name="Nusbaum C."/>
            <person name="Birren B."/>
        </authorList>
    </citation>
    <scope>NUCLEOTIDE SEQUENCE [LARGE SCALE GENOMIC DNA]</scope>
    <source>
        <strain evidence="1 2">Ram5</strain>
    </source>
</reference>
<gene>
    <name evidence="1" type="ORF">I313_06584</name>
</gene>
<evidence type="ECO:0000313" key="2">
    <source>
        <dbReference type="Proteomes" id="UP000053392"/>
    </source>
</evidence>
<dbReference type="OrthoDB" id="3365310at2759"/>
<evidence type="ECO:0000313" key="1">
    <source>
        <dbReference type="EMBL" id="KIR37581.1"/>
    </source>
</evidence>
<keyword evidence="2" id="KW-1185">Reference proteome</keyword>
<proteinExistence type="predicted"/>